<comment type="catalytic activity">
    <reaction evidence="9">
        <text>UTP + L-glutamine + ATP + H2O = CTP + L-glutamate + ADP + phosphate + 2 H(+)</text>
        <dbReference type="Rhea" id="RHEA:26426"/>
        <dbReference type="ChEBI" id="CHEBI:15377"/>
        <dbReference type="ChEBI" id="CHEBI:15378"/>
        <dbReference type="ChEBI" id="CHEBI:29985"/>
        <dbReference type="ChEBI" id="CHEBI:30616"/>
        <dbReference type="ChEBI" id="CHEBI:37563"/>
        <dbReference type="ChEBI" id="CHEBI:43474"/>
        <dbReference type="ChEBI" id="CHEBI:46398"/>
        <dbReference type="ChEBI" id="CHEBI:58359"/>
        <dbReference type="ChEBI" id="CHEBI:456216"/>
        <dbReference type="EC" id="6.3.4.2"/>
    </reaction>
</comment>
<evidence type="ECO:0000313" key="12">
    <source>
        <dbReference type="Proteomes" id="UP000248090"/>
    </source>
</evidence>
<protein>
    <recommendedName>
        <fullName evidence="3">CTP synthase (glutamine hydrolyzing)</fullName>
        <ecNumber evidence="3">6.3.4.2</ecNumber>
    </recommendedName>
</protein>
<comment type="caution">
    <text evidence="11">The sequence shown here is derived from an EMBL/GenBank/DDBJ whole genome shotgun (WGS) entry which is preliminary data.</text>
</comment>
<dbReference type="Pfam" id="PF00117">
    <property type="entry name" value="GATase"/>
    <property type="match status" value="1"/>
</dbReference>
<evidence type="ECO:0000256" key="1">
    <source>
        <dbReference type="ARBA" id="ARBA00005171"/>
    </source>
</evidence>
<proteinExistence type="inferred from homology"/>
<feature type="domain" description="Glutamine amidotransferase" evidence="10">
    <location>
        <begin position="33"/>
        <end position="202"/>
    </location>
</feature>
<gene>
    <name evidence="11" type="ORF">WH50_12985</name>
</gene>
<keyword evidence="6" id="KW-0067">ATP-binding</keyword>
<dbReference type="EC" id="6.3.4.2" evidence="3"/>
<keyword evidence="5" id="KW-0547">Nucleotide-binding</keyword>
<dbReference type="RefSeq" id="WP_110187710.1">
    <property type="nucleotide sequence ID" value="NZ_CP177354.1"/>
</dbReference>
<evidence type="ECO:0000259" key="10">
    <source>
        <dbReference type="Pfam" id="PF00117"/>
    </source>
</evidence>
<dbReference type="PANTHER" id="PTHR11550">
    <property type="entry name" value="CTP SYNTHASE"/>
    <property type="match status" value="1"/>
</dbReference>
<keyword evidence="12" id="KW-1185">Reference proteome</keyword>
<evidence type="ECO:0000256" key="9">
    <source>
        <dbReference type="ARBA" id="ARBA00047781"/>
    </source>
</evidence>
<dbReference type="InterPro" id="IPR029062">
    <property type="entry name" value="Class_I_gatase-like"/>
</dbReference>
<dbReference type="NCBIfam" id="NF004836">
    <property type="entry name" value="PRK06186.1"/>
    <property type="match status" value="1"/>
</dbReference>
<evidence type="ECO:0000256" key="6">
    <source>
        <dbReference type="ARBA" id="ARBA00022840"/>
    </source>
</evidence>
<accession>A0ABX5LZJ3</accession>
<keyword evidence="4" id="KW-0436">Ligase</keyword>
<evidence type="ECO:0000256" key="4">
    <source>
        <dbReference type="ARBA" id="ARBA00022598"/>
    </source>
</evidence>
<dbReference type="SUPFAM" id="SSF52317">
    <property type="entry name" value="Class I glutamine amidotransferase-like"/>
    <property type="match status" value="1"/>
</dbReference>
<dbReference type="PANTHER" id="PTHR11550:SF0">
    <property type="entry name" value="CTP SYNTHASE-RELATED"/>
    <property type="match status" value="1"/>
</dbReference>
<dbReference type="InterPro" id="IPR017926">
    <property type="entry name" value="GATASE"/>
</dbReference>
<evidence type="ECO:0000256" key="2">
    <source>
        <dbReference type="ARBA" id="ARBA00007533"/>
    </source>
</evidence>
<name>A0ABX5LZJ3_9GAMM</name>
<dbReference type="EMBL" id="LAPT01000061">
    <property type="protein sequence ID" value="PXF30878.1"/>
    <property type="molecule type" value="Genomic_DNA"/>
</dbReference>
<evidence type="ECO:0000256" key="7">
    <source>
        <dbReference type="ARBA" id="ARBA00022962"/>
    </source>
</evidence>
<comment type="pathway">
    <text evidence="1">Pyrimidine metabolism; CTP biosynthesis via de novo pathway; CTP from UDP: step 2/2.</text>
</comment>
<organism evidence="11 12">
    <name type="scientific">Pokkaliibacter plantistimulans</name>
    <dbReference type="NCBI Taxonomy" id="1635171"/>
    <lineage>
        <taxon>Bacteria</taxon>
        <taxon>Pseudomonadati</taxon>
        <taxon>Pseudomonadota</taxon>
        <taxon>Gammaproteobacteria</taxon>
        <taxon>Oceanospirillales</taxon>
        <taxon>Balneatrichaceae</taxon>
        <taxon>Pokkaliibacter</taxon>
    </lineage>
</organism>
<dbReference type="Gene3D" id="3.40.50.880">
    <property type="match status" value="1"/>
</dbReference>
<comment type="similarity">
    <text evidence="2">Belongs to the CTP synthase family.</text>
</comment>
<reference evidence="11 12" key="1">
    <citation type="submission" date="2015-03" db="EMBL/GenBank/DDBJ databases">
        <authorList>
            <person name="Krishnan R."/>
            <person name="Midha S."/>
            <person name="Patil P.B."/>
            <person name="Rameshkumar N."/>
        </authorList>
    </citation>
    <scope>NUCLEOTIDE SEQUENCE [LARGE SCALE GENOMIC DNA]</scope>
    <source>
        <strain evidence="11 12">L1E11</strain>
    </source>
</reference>
<keyword evidence="8" id="KW-0665">Pyrimidine biosynthesis</keyword>
<dbReference type="InterPro" id="IPR004468">
    <property type="entry name" value="CTP_synthase"/>
</dbReference>
<evidence type="ECO:0000256" key="3">
    <source>
        <dbReference type="ARBA" id="ARBA00012291"/>
    </source>
</evidence>
<evidence type="ECO:0000313" key="11">
    <source>
        <dbReference type="EMBL" id="PXF30878.1"/>
    </source>
</evidence>
<sequence>MNNIRLALVGDFDPGITAHQGIVKAVELAESALHAAIEAQWLATDSLTDEEPLRAFDAIWCVPGSPYRSMDGALLAIRFAREQGKPFLGTCGGFQHAVIEFARNVLGWQQADHAETAPDAERLLVTPLSCSLVGVNEQVSLQPGSRLAELYGSDRAEAGYHCRFGLNPDCLDALLAAGMQVAARDSAGEVRALELTDQPFFCMTLFQPERLALQGVLPPPLLGLLQAVGQPRRVA</sequence>
<dbReference type="Proteomes" id="UP000248090">
    <property type="component" value="Unassembled WGS sequence"/>
</dbReference>
<evidence type="ECO:0000256" key="8">
    <source>
        <dbReference type="ARBA" id="ARBA00022975"/>
    </source>
</evidence>
<evidence type="ECO:0000256" key="5">
    <source>
        <dbReference type="ARBA" id="ARBA00022741"/>
    </source>
</evidence>
<keyword evidence="7" id="KW-0315">Glutamine amidotransferase</keyword>